<dbReference type="AlphaFoldDB" id="A0A4Q7L8T7"/>
<accession>A0A4Q7L8T7</accession>
<protein>
    <submittedName>
        <fullName evidence="1">Uncharacterized protein</fullName>
    </submittedName>
</protein>
<keyword evidence="2" id="KW-1185">Reference proteome</keyword>
<name>A0A4Q7L8T7_9PSEU</name>
<reference evidence="1 2" key="1">
    <citation type="submission" date="2019-02" db="EMBL/GenBank/DDBJ databases">
        <title>Genomic Encyclopedia of Type Strains, Phase IV (KMG-IV): sequencing the most valuable type-strain genomes for metagenomic binning, comparative biology and taxonomic classification.</title>
        <authorList>
            <person name="Goeker M."/>
        </authorList>
    </citation>
    <scope>NUCLEOTIDE SEQUENCE [LARGE SCALE GENOMIC DNA]</scope>
    <source>
        <strain evidence="1 2">DSM 101727</strain>
    </source>
</reference>
<gene>
    <name evidence="1" type="ORF">EV193_101702</name>
</gene>
<sequence>MERQGFGSTTQHGYFLTPYAGQRRLGVVFTPDASLDGWFPEDAAGLDRLLPIAQVGGDGSVGALWLDDDGSTRVVGLGSEGEAFLLADSAVEFLTLVAIGYGELSPYVLGLPPDDADSVRAVGGFRTWVRDTFSVAVPDEWPAVGSDAFTTWVRTVLGEPEPPRPDEIVVDGPSAPVTGEITALVRALGCPDGGPEVGAVAAAAGVELSDGGVRWSGGVLRKVGLEVILDRGVVSTIFARVHEYPGRLVDGLPAAPSRTEITAALGEPERGGDSWVRYLVEGRYLHFQLDDSDRVTMITAMVEAP</sequence>
<comment type="caution">
    <text evidence="1">The sequence shown here is derived from an EMBL/GenBank/DDBJ whole genome shotgun (WGS) entry which is preliminary data.</text>
</comment>
<proteinExistence type="predicted"/>
<evidence type="ECO:0000313" key="1">
    <source>
        <dbReference type="EMBL" id="RZS44822.1"/>
    </source>
</evidence>
<dbReference type="Proteomes" id="UP000294257">
    <property type="component" value="Unassembled WGS sequence"/>
</dbReference>
<organism evidence="1 2">
    <name type="scientific">Herbihabitans rhizosphaerae</name>
    <dbReference type="NCBI Taxonomy" id="1872711"/>
    <lineage>
        <taxon>Bacteria</taxon>
        <taxon>Bacillati</taxon>
        <taxon>Actinomycetota</taxon>
        <taxon>Actinomycetes</taxon>
        <taxon>Pseudonocardiales</taxon>
        <taxon>Pseudonocardiaceae</taxon>
        <taxon>Herbihabitans</taxon>
    </lineage>
</organism>
<dbReference type="EMBL" id="SGWQ01000001">
    <property type="protein sequence ID" value="RZS44822.1"/>
    <property type="molecule type" value="Genomic_DNA"/>
</dbReference>
<evidence type="ECO:0000313" key="2">
    <source>
        <dbReference type="Proteomes" id="UP000294257"/>
    </source>
</evidence>